<feature type="transmembrane region" description="Helical" evidence="1">
    <location>
        <begin position="81"/>
        <end position="105"/>
    </location>
</feature>
<protein>
    <recommendedName>
        <fullName evidence="4">Ionotropic receptor</fullName>
    </recommendedName>
</protein>
<proteinExistence type="predicted"/>
<dbReference type="EMBL" id="OU963866">
    <property type="protein sequence ID" value="CAH0390480.1"/>
    <property type="molecule type" value="Genomic_DNA"/>
</dbReference>
<keyword evidence="3" id="KW-1185">Reference proteome</keyword>
<keyword evidence="1" id="KW-1133">Transmembrane helix</keyword>
<name>A0A9P0AFH9_BEMTA</name>
<dbReference type="Proteomes" id="UP001152759">
    <property type="component" value="Chromosome 5"/>
</dbReference>
<evidence type="ECO:0000313" key="2">
    <source>
        <dbReference type="EMBL" id="CAH0390480.1"/>
    </source>
</evidence>
<gene>
    <name evidence="2" type="ORF">BEMITA_LOCUS9200</name>
</gene>
<keyword evidence="1" id="KW-0472">Membrane</keyword>
<evidence type="ECO:0000313" key="3">
    <source>
        <dbReference type="Proteomes" id="UP001152759"/>
    </source>
</evidence>
<keyword evidence="1" id="KW-0812">Transmembrane</keyword>
<sequence length="298" mass="34290">MDDKFKFYGTEAGLKFDIDLQPFDYGLSLEGTNYSRVFYFFYPDAEVEFYRNSSSLFTVYAYFMCGSPANLRLGHLMTGKALFVIFSFSAFIITNAFLGCMTTLLSKRVLYPEIDSLHALEESELLIQIIHGDVPSQKEMFSQQNQSEVLSAKLVTNLYDYSIGKFGEFILNSFSFPVDDECSEVSNFSNYHITEIKKNILSMAAVDAMMVSLPFSSRRKENIRINHGFCVDFEYHLMQECLITYPVMIPVLKNSFLYDKLNRIIYQNLETGHTERILEGSDTGFIEFSSEGNKCRER</sequence>
<evidence type="ECO:0008006" key="4">
    <source>
        <dbReference type="Google" id="ProtNLM"/>
    </source>
</evidence>
<organism evidence="2 3">
    <name type="scientific">Bemisia tabaci</name>
    <name type="common">Sweetpotato whitefly</name>
    <name type="synonym">Aleurodes tabaci</name>
    <dbReference type="NCBI Taxonomy" id="7038"/>
    <lineage>
        <taxon>Eukaryota</taxon>
        <taxon>Metazoa</taxon>
        <taxon>Ecdysozoa</taxon>
        <taxon>Arthropoda</taxon>
        <taxon>Hexapoda</taxon>
        <taxon>Insecta</taxon>
        <taxon>Pterygota</taxon>
        <taxon>Neoptera</taxon>
        <taxon>Paraneoptera</taxon>
        <taxon>Hemiptera</taxon>
        <taxon>Sternorrhyncha</taxon>
        <taxon>Aleyrodoidea</taxon>
        <taxon>Aleyrodidae</taxon>
        <taxon>Aleyrodinae</taxon>
        <taxon>Bemisia</taxon>
    </lineage>
</organism>
<accession>A0A9P0AFH9</accession>
<dbReference type="AlphaFoldDB" id="A0A9P0AFH9"/>
<evidence type="ECO:0000256" key="1">
    <source>
        <dbReference type="SAM" id="Phobius"/>
    </source>
</evidence>
<reference evidence="2" key="1">
    <citation type="submission" date="2021-12" db="EMBL/GenBank/DDBJ databases">
        <authorList>
            <person name="King R."/>
        </authorList>
    </citation>
    <scope>NUCLEOTIDE SEQUENCE</scope>
</reference>